<keyword evidence="3" id="KW-1185">Reference proteome</keyword>
<evidence type="ECO:0000256" key="1">
    <source>
        <dbReference type="SAM" id="SignalP"/>
    </source>
</evidence>
<dbReference type="OrthoDB" id="1450289at2"/>
<sequence>MKAKHSILGLMALFTVILSGFTTVKNQNDPISITAVFDGKEDYGYNFIATEDDLEYTVTFHKVNEDILKTFDLNSEKLIGSKFKITYTSKIVVTKDEDGYDYEEEINTIIKLQKL</sequence>
<accession>A0A0D7VXT3</accession>
<dbReference type="EMBL" id="JTDV01000014">
    <property type="protein sequence ID" value="KJD31604.1"/>
    <property type="molecule type" value="Genomic_DNA"/>
</dbReference>
<gene>
    <name evidence="2" type="ORF">PK35_14475</name>
</gene>
<feature type="chain" id="PRO_5002325274" evidence="1">
    <location>
        <begin position="21"/>
        <end position="115"/>
    </location>
</feature>
<dbReference type="AlphaFoldDB" id="A0A0D7VXT3"/>
<comment type="caution">
    <text evidence="2">The sequence shown here is derived from an EMBL/GenBank/DDBJ whole genome shotgun (WGS) entry which is preliminary data.</text>
</comment>
<dbReference type="RefSeq" id="WP_044627278.1">
    <property type="nucleotide sequence ID" value="NZ_JTDV01000014.1"/>
</dbReference>
<evidence type="ECO:0000313" key="3">
    <source>
        <dbReference type="Proteomes" id="UP000032361"/>
    </source>
</evidence>
<dbReference type="PATRIC" id="fig|1382798.3.peg.1459"/>
<protein>
    <submittedName>
        <fullName evidence="2">Uncharacterized protein</fullName>
    </submittedName>
</protein>
<evidence type="ECO:0000313" key="2">
    <source>
        <dbReference type="EMBL" id="KJD31604.1"/>
    </source>
</evidence>
<dbReference type="STRING" id="1382798.PK35_14475"/>
<organism evidence="2 3">
    <name type="scientific">Neotamlana nanhaiensis</name>
    <dbReference type="NCBI Taxonomy" id="1382798"/>
    <lineage>
        <taxon>Bacteria</taxon>
        <taxon>Pseudomonadati</taxon>
        <taxon>Bacteroidota</taxon>
        <taxon>Flavobacteriia</taxon>
        <taxon>Flavobacteriales</taxon>
        <taxon>Flavobacteriaceae</taxon>
        <taxon>Neotamlana</taxon>
    </lineage>
</organism>
<feature type="signal peptide" evidence="1">
    <location>
        <begin position="1"/>
        <end position="20"/>
    </location>
</feature>
<reference evidence="2 3" key="1">
    <citation type="journal article" date="2015" name="Antonie Van Leeuwenhoek">
        <title>Tamlana nanhaiensis sp. nov., isolated from surface seawater collected from the South China Sea.</title>
        <authorList>
            <person name="Liu X."/>
            <person name="Lai Q."/>
            <person name="Du Y."/>
            <person name="Li G."/>
            <person name="Sun F."/>
            <person name="Shao Z."/>
        </authorList>
    </citation>
    <scope>NUCLEOTIDE SEQUENCE [LARGE SCALE GENOMIC DNA]</scope>
    <source>
        <strain evidence="2 3">FHC16</strain>
    </source>
</reference>
<keyword evidence="1" id="KW-0732">Signal</keyword>
<dbReference type="Proteomes" id="UP000032361">
    <property type="component" value="Unassembled WGS sequence"/>
</dbReference>
<name>A0A0D7VXT3_9FLAO</name>
<proteinExistence type="predicted"/>